<dbReference type="EMBL" id="BJTG01000006">
    <property type="protein sequence ID" value="GEJ58001.1"/>
    <property type="molecule type" value="Genomic_DNA"/>
</dbReference>
<evidence type="ECO:0000313" key="2">
    <source>
        <dbReference type="EMBL" id="GEJ58001.1"/>
    </source>
</evidence>
<protein>
    <submittedName>
        <fullName evidence="2">Stage V sporulation protein R</fullName>
    </submittedName>
</protein>
<gene>
    <name evidence="2" type="ORF">AMYX_27420</name>
</gene>
<sequence length="498" mass="59524">MSQKNTHLPAHLHDIRQQVEGYARGYGLDFYDTVFEVLGFDEINMVAAYGGFPNRYPHWRFGMDYERLSKGYEYGLSKIYEMVINNDPSYAYLLESNMDVDQKLVMAHVFGHVDFFKNNFMFRHTNRKMMDQMANHATRVRRYQDELGVEKVEDFIDRCLSIENLIDYQSPYVRRHADKKLEAEQQPHVAKGFKTGREYMREYINPPEFMRAQQERIEQDLQRQKKVPERPERDVLQFLLEWAPLERWEHDVLSIIREEAYYFAPQGQTKIMNEGWATYWHSTIMTQKALTAAELIDYADHHSGTLATHPGQLNPYKLGVELWRDIEDRWNKGRFGKEYDDCDSFEERRRWDRKLGAGRQKIFEVRKHYNDVTFIDEFLTLEFCVDQQLFTFGYNEKHQRWEIVEREFRKVKDKLLHMLTNFGQPIIAVEDGNYENRGELLLIHKHDGVDLKVDYARDTLRNLQSLWRRPANLISKLDGRGVIFRFDGRDHSDKKIDL</sequence>
<dbReference type="PANTHER" id="PTHR30029">
    <property type="entry name" value="STAGE V SPORULATION PROTEIN R"/>
    <property type="match status" value="1"/>
</dbReference>
<keyword evidence="3" id="KW-1185">Reference proteome</keyword>
<reference evidence="3" key="1">
    <citation type="journal article" date="2020" name="Appl. Environ. Microbiol.">
        <title>Diazotrophic Anaeromyxobacter Isolates from Soils.</title>
        <authorList>
            <person name="Masuda Y."/>
            <person name="Yamanaka H."/>
            <person name="Xu Z.X."/>
            <person name="Shiratori Y."/>
            <person name="Aono T."/>
            <person name="Amachi S."/>
            <person name="Senoo K."/>
            <person name="Itoh H."/>
        </authorList>
    </citation>
    <scope>NUCLEOTIDE SEQUENCE [LARGE SCALE GENOMIC DNA]</scope>
    <source>
        <strain evidence="3">R267</strain>
    </source>
</reference>
<evidence type="ECO:0000259" key="1">
    <source>
        <dbReference type="Pfam" id="PF04293"/>
    </source>
</evidence>
<dbReference type="Pfam" id="PF04293">
    <property type="entry name" value="SpoVR"/>
    <property type="match status" value="1"/>
</dbReference>
<dbReference type="RefSeq" id="WP_176066124.1">
    <property type="nucleotide sequence ID" value="NZ_BJTG01000006.1"/>
</dbReference>
<feature type="domain" description="SpoVR protein-like N-terminal" evidence="1">
    <location>
        <begin position="10"/>
        <end position="423"/>
    </location>
</feature>
<dbReference type="Proteomes" id="UP000503640">
    <property type="component" value="Unassembled WGS sequence"/>
</dbReference>
<proteinExistence type="predicted"/>
<name>A0A7I9VNM3_9BACT</name>
<dbReference type="AlphaFoldDB" id="A0A7I9VNM3"/>
<organism evidence="2 3">
    <name type="scientific">Anaeromyxobacter diazotrophicus</name>
    <dbReference type="NCBI Taxonomy" id="2590199"/>
    <lineage>
        <taxon>Bacteria</taxon>
        <taxon>Pseudomonadati</taxon>
        <taxon>Myxococcota</taxon>
        <taxon>Myxococcia</taxon>
        <taxon>Myxococcales</taxon>
        <taxon>Cystobacterineae</taxon>
        <taxon>Anaeromyxobacteraceae</taxon>
        <taxon>Anaeromyxobacter</taxon>
    </lineage>
</organism>
<dbReference type="PANTHER" id="PTHR30029:SF2">
    <property type="entry name" value="STAGE V SPORULATION PROTEIN R"/>
    <property type="match status" value="1"/>
</dbReference>
<evidence type="ECO:0000313" key="3">
    <source>
        <dbReference type="Proteomes" id="UP000503640"/>
    </source>
</evidence>
<dbReference type="InterPro" id="IPR007390">
    <property type="entry name" value="Spore_V_R"/>
</dbReference>
<dbReference type="InterPro" id="IPR056174">
    <property type="entry name" value="SpoVR_N"/>
</dbReference>
<comment type="caution">
    <text evidence="2">The sequence shown here is derived from an EMBL/GenBank/DDBJ whole genome shotgun (WGS) entry which is preliminary data.</text>
</comment>
<accession>A0A7I9VNM3</accession>